<dbReference type="OrthoDB" id="276744at2759"/>
<keyword evidence="2" id="KW-1185">Reference proteome</keyword>
<dbReference type="EMBL" id="SWJQ01000048">
    <property type="protein sequence ID" value="TRZ24420.1"/>
    <property type="molecule type" value="Genomic_DNA"/>
</dbReference>
<name>A0A8K1GSC2_9PASS</name>
<evidence type="ECO:0008006" key="3">
    <source>
        <dbReference type="Google" id="ProtNLM"/>
    </source>
</evidence>
<evidence type="ECO:0000313" key="2">
    <source>
        <dbReference type="Proteomes" id="UP000796761"/>
    </source>
</evidence>
<reference evidence="1" key="1">
    <citation type="submission" date="2019-04" db="EMBL/GenBank/DDBJ databases">
        <title>Genome assembly of Zosterops borbonicus 15179.</title>
        <authorList>
            <person name="Leroy T."/>
            <person name="Anselmetti Y."/>
            <person name="Tilak M.-K."/>
            <person name="Nabholz B."/>
        </authorList>
    </citation>
    <scope>NUCLEOTIDE SEQUENCE</scope>
    <source>
        <strain evidence="1">HGM_15179</strain>
        <tissue evidence="1">Muscle</tissue>
    </source>
</reference>
<evidence type="ECO:0000313" key="1">
    <source>
        <dbReference type="EMBL" id="TRZ24420.1"/>
    </source>
</evidence>
<dbReference type="PANTHER" id="PTHR33332">
    <property type="entry name" value="REVERSE TRANSCRIPTASE DOMAIN-CONTAINING PROTEIN"/>
    <property type="match status" value="1"/>
</dbReference>
<gene>
    <name evidence="1" type="ORF">HGM15179_002627</name>
</gene>
<sequence length="193" mass="21117">MHVRAQNSVISSTESRWRPAACGVTPGPALGPISSLLFISALHEGTECSLSKFASATKVGGMAGTPESCAAIQQNLESCVEKNLMKFSKGRCRVYCWRRIIPVPAQAGATCCSEEKDLRVLVGNKLSMSQQCALGAKKDNGILGYFREGIASRSREVILRLYSALVKEHLEFCVQLWAPLFKKDKQLLAWVQP</sequence>
<organism evidence="1 2">
    <name type="scientific">Zosterops borbonicus</name>
    <dbReference type="NCBI Taxonomy" id="364589"/>
    <lineage>
        <taxon>Eukaryota</taxon>
        <taxon>Metazoa</taxon>
        <taxon>Chordata</taxon>
        <taxon>Craniata</taxon>
        <taxon>Vertebrata</taxon>
        <taxon>Euteleostomi</taxon>
        <taxon>Archelosauria</taxon>
        <taxon>Archosauria</taxon>
        <taxon>Dinosauria</taxon>
        <taxon>Saurischia</taxon>
        <taxon>Theropoda</taxon>
        <taxon>Coelurosauria</taxon>
        <taxon>Aves</taxon>
        <taxon>Neognathae</taxon>
        <taxon>Neoaves</taxon>
        <taxon>Telluraves</taxon>
        <taxon>Australaves</taxon>
        <taxon>Passeriformes</taxon>
        <taxon>Sylvioidea</taxon>
        <taxon>Zosteropidae</taxon>
        <taxon>Zosterops</taxon>
    </lineage>
</organism>
<protein>
    <recommendedName>
        <fullName evidence="3">Reverse transcriptase domain-containing protein</fullName>
    </recommendedName>
</protein>
<dbReference type="Proteomes" id="UP000796761">
    <property type="component" value="Unassembled WGS sequence"/>
</dbReference>
<comment type="caution">
    <text evidence="1">The sequence shown here is derived from an EMBL/GenBank/DDBJ whole genome shotgun (WGS) entry which is preliminary data.</text>
</comment>
<accession>A0A8K1GSC2</accession>
<proteinExistence type="predicted"/>
<dbReference type="AlphaFoldDB" id="A0A8K1GSC2"/>